<feature type="transmembrane region" description="Helical" evidence="1">
    <location>
        <begin position="7"/>
        <end position="29"/>
    </location>
</feature>
<evidence type="ECO:0000256" key="1">
    <source>
        <dbReference type="SAM" id="Phobius"/>
    </source>
</evidence>
<sequence>MSFVRNALAIVLFAIAGMCVVAAQMVAFMKIGHTGAMFVFVFVAVLFAFSAALLAAGAFAGAFRPRARGAGIALLVATAATAVGMMGWASLLLAPGIVDVMQQQGVDVNARMFRFAPGAAVTALSALAGVWLVRRG</sequence>
<dbReference type="EMBL" id="AP018111">
    <property type="protein sequence ID" value="BAX58959.1"/>
    <property type="molecule type" value="Genomic_DNA"/>
</dbReference>
<gene>
    <name evidence="2" type="ORF">BSFP_017780</name>
</gene>
<protein>
    <submittedName>
        <fullName evidence="2">Uncharacterized protein</fullName>
    </submittedName>
</protein>
<feature type="transmembrane region" description="Helical" evidence="1">
    <location>
        <begin position="35"/>
        <end position="60"/>
    </location>
</feature>
<keyword evidence="1" id="KW-0812">Transmembrane</keyword>
<dbReference type="RefSeq" id="WP_096471907.1">
    <property type="nucleotide sequence ID" value="NZ_AP018111.1"/>
</dbReference>
<accession>A0A1Y1BKX1</accession>
<evidence type="ECO:0000313" key="2">
    <source>
        <dbReference type="EMBL" id="BAX58959.1"/>
    </source>
</evidence>
<keyword evidence="1" id="KW-0472">Membrane</keyword>
<evidence type="ECO:0000313" key="3">
    <source>
        <dbReference type="Proteomes" id="UP000218432"/>
    </source>
</evidence>
<feature type="transmembrane region" description="Helical" evidence="1">
    <location>
        <begin position="72"/>
        <end position="93"/>
    </location>
</feature>
<organism evidence="2 3">
    <name type="scientific">Burkholderia stabilis</name>
    <dbReference type="NCBI Taxonomy" id="95485"/>
    <lineage>
        <taxon>Bacteria</taxon>
        <taxon>Pseudomonadati</taxon>
        <taxon>Pseudomonadota</taxon>
        <taxon>Betaproteobacteria</taxon>
        <taxon>Burkholderiales</taxon>
        <taxon>Burkholderiaceae</taxon>
        <taxon>Burkholderia</taxon>
        <taxon>Burkholderia cepacia complex</taxon>
    </lineage>
</organism>
<dbReference type="Proteomes" id="UP000218432">
    <property type="component" value="Chromosome 1"/>
</dbReference>
<dbReference type="AlphaFoldDB" id="A0A1Y1BKX1"/>
<name>A0A1Y1BKX1_9BURK</name>
<keyword evidence="1" id="KW-1133">Transmembrane helix</keyword>
<proteinExistence type="predicted"/>
<reference evidence="2 3" key="1">
    <citation type="journal article" date="2017" name="Genome Announc.">
        <title>Complete Genome Sequence of Burkholderia stabilis FERMP-21014.</title>
        <authorList>
            <person name="Konishi K."/>
            <person name="Kumagai T."/>
            <person name="Sakasegawa S."/>
            <person name="Tamura T."/>
        </authorList>
    </citation>
    <scope>NUCLEOTIDE SEQUENCE [LARGE SCALE GENOMIC DNA]</scope>
    <source>
        <strain evidence="2 3">FERMP-21014</strain>
    </source>
</reference>
<feature type="transmembrane region" description="Helical" evidence="1">
    <location>
        <begin position="113"/>
        <end position="133"/>
    </location>
</feature>